<evidence type="ECO:0008006" key="5">
    <source>
        <dbReference type="Google" id="ProtNLM"/>
    </source>
</evidence>
<sequence length="196" mass="21840">MFRAYTNRGKGWETLQSWWILLTLFPLGVASFLSFLYIGLRVKNWRWIIYGLVYLGGAIAVFATSEGVSAIIAITLWIVSIIHAIKVRSAFLIQLDVYKSGEKSREQQRIDRLRQEAQAKFQPSSFPSPTQLKPPAPKIKTEPNMRSFTGNDASPNESQQTEANPLHPANTSNTSHASDDSATKLSSSGNGRRVDV</sequence>
<organism evidence="3 4">
    <name type="scientific">Paenibacillus aceti</name>
    <dbReference type="NCBI Taxonomy" id="1820010"/>
    <lineage>
        <taxon>Bacteria</taxon>
        <taxon>Bacillati</taxon>
        <taxon>Bacillota</taxon>
        <taxon>Bacilli</taxon>
        <taxon>Bacillales</taxon>
        <taxon>Paenibacillaceae</taxon>
        <taxon>Paenibacillus</taxon>
    </lineage>
</organism>
<feature type="transmembrane region" description="Helical" evidence="2">
    <location>
        <begin position="18"/>
        <end position="40"/>
    </location>
</feature>
<keyword evidence="2" id="KW-1133">Transmembrane helix</keyword>
<evidence type="ECO:0000313" key="3">
    <source>
        <dbReference type="EMBL" id="GGG07917.1"/>
    </source>
</evidence>
<dbReference type="RefSeq" id="WP_120463709.1">
    <property type="nucleotide sequence ID" value="NZ_BMIW01000025.1"/>
</dbReference>
<evidence type="ECO:0000313" key="4">
    <source>
        <dbReference type="Proteomes" id="UP000608420"/>
    </source>
</evidence>
<feature type="region of interest" description="Disordered" evidence="1">
    <location>
        <begin position="119"/>
        <end position="196"/>
    </location>
</feature>
<feature type="transmembrane region" description="Helical" evidence="2">
    <location>
        <begin position="70"/>
        <end position="95"/>
    </location>
</feature>
<evidence type="ECO:0000256" key="2">
    <source>
        <dbReference type="SAM" id="Phobius"/>
    </source>
</evidence>
<gene>
    <name evidence="3" type="ORF">GCM10010913_32130</name>
</gene>
<accession>A0ABQ1VZY8</accession>
<feature type="compositionally biased region" description="Polar residues" evidence="1">
    <location>
        <begin position="144"/>
        <end position="176"/>
    </location>
</feature>
<dbReference type="EMBL" id="BMIW01000025">
    <property type="protein sequence ID" value="GGG07917.1"/>
    <property type="molecule type" value="Genomic_DNA"/>
</dbReference>
<feature type="compositionally biased region" description="Polar residues" evidence="1">
    <location>
        <begin position="121"/>
        <end position="131"/>
    </location>
</feature>
<feature type="transmembrane region" description="Helical" evidence="2">
    <location>
        <begin position="47"/>
        <end position="64"/>
    </location>
</feature>
<reference evidence="4" key="1">
    <citation type="journal article" date="2019" name="Int. J. Syst. Evol. Microbiol.">
        <title>The Global Catalogue of Microorganisms (GCM) 10K type strain sequencing project: providing services to taxonomists for standard genome sequencing and annotation.</title>
        <authorList>
            <consortium name="The Broad Institute Genomics Platform"/>
            <consortium name="The Broad Institute Genome Sequencing Center for Infectious Disease"/>
            <person name="Wu L."/>
            <person name="Ma J."/>
        </authorList>
    </citation>
    <scope>NUCLEOTIDE SEQUENCE [LARGE SCALE GENOMIC DNA]</scope>
    <source>
        <strain evidence="4">CGMCC 1.15420</strain>
    </source>
</reference>
<keyword evidence="4" id="KW-1185">Reference proteome</keyword>
<dbReference type="Proteomes" id="UP000608420">
    <property type="component" value="Unassembled WGS sequence"/>
</dbReference>
<proteinExistence type="predicted"/>
<evidence type="ECO:0000256" key="1">
    <source>
        <dbReference type="SAM" id="MobiDB-lite"/>
    </source>
</evidence>
<keyword evidence="2" id="KW-0472">Membrane</keyword>
<comment type="caution">
    <text evidence="3">The sequence shown here is derived from an EMBL/GenBank/DDBJ whole genome shotgun (WGS) entry which is preliminary data.</text>
</comment>
<keyword evidence="2" id="KW-0812">Transmembrane</keyword>
<protein>
    <recommendedName>
        <fullName evidence="5">DUF2628 domain-containing protein</fullName>
    </recommendedName>
</protein>
<name>A0ABQ1VZY8_9BACL</name>